<dbReference type="AlphaFoldDB" id="C0DYJ9"/>
<reference evidence="1 2" key="1">
    <citation type="submission" date="2009-01" db="EMBL/GenBank/DDBJ databases">
        <authorList>
            <person name="Fulton L."/>
            <person name="Clifton S."/>
            <person name="Chinwalla A.T."/>
            <person name="Mitreva M."/>
            <person name="Sodergren E."/>
            <person name="Weinstock G."/>
            <person name="Clifton S."/>
            <person name="Dooling D.J."/>
            <person name="Fulton B."/>
            <person name="Minx P."/>
            <person name="Pepin K.H."/>
            <person name="Johnson M."/>
            <person name="Bhonagiri V."/>
            <person name="Nash W.E."/>
            <person name="Mardis E.R."/>
            <person name="Wilson R.K."/>
        </authorList>
    </citation>
    <scope>NUCLEOTIDE SEQUENCE [LARGE SCALE GENOMIC DNA]</scope>
    <source>
        <strain evidence="1 2">ATCC 23834</strain>
    </source>
</reference>
<comment type="caution">
    <text evidence="1">The sequence shown here is derived from an EMBL/GenBank/DDBJ whole genome shotgun (WGS) entry which is preliminary data.</text>
</comment>
<evidence type="ECO:0000313" key="2">
    <source>
        <dbReference type="Proteomes" id="UP000005837"/>
    </source>
</evidence>
<proteinExistence type="predicted"/>
<organism evidence="1 2">
    <name type="scientific">Eikenella corrodens ATCC 23834</name>
    <dbReference type="NCBI Taxonomy" id="546274"/>
    <lineage>
        <taxon>Bacteria</taxon>
        <taxon>Pseudomonadati</taxon>
        <taxon>Pseudomonadota</taxon>
        <taxon>Betaproteobacteria</taxon>
        <taxon>Neisseriales</taxon>
        <taxon>Neisseriaceae</taxon>
        <taxon>Eikenella</taxon>
    </lineage>
</organism>
<dbReference type="HOGENOM" id="CLU_3042989_0_0_4"/>
<protein>
    <submittedName>
        <fullName evidence="1">Uncharacterized protein</fullName>
    </submittedName>
</protein>
<sequence>MKANNPNRCRSGNAYFSGSLISVSAPIIVQIKPSQHNMAGFATAVYGKESLFAI</sequence>
<accession>C0DYJ9</accession>
<name>C0DYJ9_EIKCO</name>
<dbReference type="Proteomes" id="UP000005837">
    <property type="component" value="Unassembled WGS sequence"/>
</dbReference>
<gene>
    <name evidence="1" type="ORF">EIKCOROL_02463</name>
</gene>
<dbReference type="EMBL" id="ACEA01000054">
    <property type="protein sequence ID" value="EEG22878.1"/>
    <property type="molecule type" value="Genomic_DNA"/>
</dbReference>
<evidence type="ECO:0000313" key="1">
    <source>
        <dbReference type="EMBL" id="EEG22878.1"/>
    </source>
</evidence>